<keyword evidence="2" id="KW-1185">Reference proteome</keyword>
<organism evidence="1 2">
    <name type="scientific">Methylorubrum extorquens (strain ATCC 14718 / DSM 1338 / JCM 2805 / NCIMB 9133 / AM1)</name>
    <name type="common">Methylobacterium extorquens</name>
    <dbReference type="NCBI Taxonomy" id="272630"/>
    <lineage>
        <taxon>Bacteria</taxon>
        <taxon>Pseudomonadati</taxon>
        <taxon>Pseudomonadota</taxon>
        <taxon>Alphaproteobacteria</taxon>
        <taxon>Hyphomicrobiales</taxon>
        <taxon>Methylobacteriaceae</taxon>
        <taxon>Methylorubrum</taxon>
    </lineage>
</organism>
<dbReference type="HOGENOM" id="CLU_2035323_0_0_5"/>
<protein>
    <submittedName>
        <fullName evidence="1">Uncharacterized protein</fullName>
    </submittedName>
</protein>
<name>C5B408_METEA</name>
<dbReference type="Proteomes" id="UP000009081">
    <property type="component" value="Plasmid megaplasmid"/>
</dbReference>
<keyword evidence="1" id="KW-0614">Plasmid</keyword>
<evidence type="ECO:0000313" key="2">
    <source>
        <dbReference type="Proteomes" id="UP000009081"/>
    </source>
</evidence>
<reference evidence="1 2" key="1">
    <citation type="journal article" date="2009" name="PLoS ONE">
        <title>Methylobacterium genome sequences: a reference blueprint to investigate microbial metabolism of C1 compounds from natural and industrial sources.</title>
        <authorList>
            <person name="Vuilleumier S."/>
            <person name="Chistoserdova L."/>
            <person name="Lee M.-C."/>
            <person name="Bringel F."/>
            <person name="Lajus A."/>
            <person name="Zhou Y."/>
            <person name="Gourion B."/>
            <person name="Barbe V."/>
            <person name="Chang J."/>
            <person name="Cruveiller S."/>
            <person name="Dossat C."/>
            <person name="Gillett W."/>
            <person name="Gruffaz C."/>
            <person name="Haugen E."/>
            <person name="Hourcade E."/>
            <person name="Levy R."/>
            <person name="Mangenot S."/>
            <person name="Muller E."/>
            <person name="Nadalig T."/>
            <person name="Pagni M."/>
            <person name="Penny C."/>
            <person name="Peyraud R."/>
            <person name="Robinson D.G."/>
            <person name="Roche D."/>
            <person name="Rouy Z."/>
            <person name="Saenampechek C."/>
            <person name="Salvignol G."/>
            <person name="Vallenet D."/>
            <person name="Wu Z."/>
            <person name="Marx C.J."/>
            <person name="Vorholt J.A."/>
            <person name="Olson M.V."/>
            <person name="Kaul R."/>
            <person name="Weissenbach J."/>
            <person name="Medigue C."/>
            <person name="Lidstrom M.E."/>
        </authorList>
    </citation>
    <scope>NUCLEOTIDE SEQUENCE [LARGE SCALE GENOMIC DNA]</scope>
    <source>
        <strain evidence="2">ATCC 14718 / DSM 1338 / JCM 2805 / NCIMB 9133 / AM1</strain>
    </source>
</reference>
<evidence type="ECO:0000313" key="1">
    <source>
        <dbReference type="EMBL" id="ACS43190.1"/>
    </source>
</evidence>
<gene>
    <name evidence="1" type="ordered locus">MexAM1_META2p0317</name>
</gene>
<proteinExistence type="predicted"/>
<dbReference type="KEGG" id="mea:Mex_2p0317"/>
<dbReference type="EMBL" id="CP001511">
    <property type="protein sequence ID" value="ACS43190.1"/>
    <property type="molecule type" value="Genomic_DNA"/>
</dbReference>
<accession>C5B408</accession>
<geneLocation type="plasmid" evidence="1 2">
    <name>megaplasmid</name>
</geneLocation>
<dbReference type="RefSeq" id="WP_012753674.1">
    <property type="nucleotide sequence ID" value="NC_012811.1"/>
</dbReference>
<dbReference type="AlphaFoldDB" id="C5B408"/>
<sequence>MLSDANAVPSIAGRPTMSNILAFLRRGRRTPGSVAVPPPAMPTAAGSQALDGEQAERFGQLLQQAEEVRALAAGAGREVIPLGTGSKFTMRFDGRQDAEAFHHALQQLCLMATIYSRLQRD</sequence>